<dbReference type="SUPFAM" id="SSF81301">
    <property type="entry name" value="Nucleotidyltransferase"/>
    <property type="match status" value="1"/>
</dbReference>
<proteinExistence type="predicted"/>
<evidence type="ECO:0008006" key="3">
    <source>
        <dbReference type="Google" id="ProtNLM"/>
    </source>
</evidence>
<dbReference type="AlphaFoldDB" id="A0A164SVS0"/>
<dbReference type="EMBL" id="KV419413">
    <property type="protein sequence ID" value="KZS91855.1"/>
    <property type="molecule type" value="Genomic_DNA"/>
</dbReference>
<keyword evidence="2" id="KW-1185">Reference proteome</keyword>
<accession>A0A164SVS0</accession>
<organism evidence="1 2">
    <name type="scientific">Sistotremastrum niveocremeum HHB9708</name>
    <dbReference type="NCBI Taxonomy" id="1314777"/>
    <lineage>
        <taxon>Eukaryota</taxon>
        <taxon>Fungi</taxon>
        <taxon>Dikarya</taxon>
        <taxon>Basidiomycota</taxon>
        <taxon>Agaricomycotina</taxon>
        <taxon>Agaricomycetes</taxon>
        <taxon>Sistotremastrales</taxon>
        <taxon>Sistotremastraceae</taxon>
        <taxon>Sertulicium</taxon>
        <taxon>Sertulicium niveocremeum</taxon>
    </lineage>
</organism>
<reference evidence="1 2" key="1">
    <citation type="journal article" date="2016" name="Mol. Biol. Evol.">
        <title>Comparative Genomics of Early-Diverging Mushroom-Forming Fungi Provides Insights into the Origins of Lignocellulose Decay Capabilities.</title>
        <authorList>
            <person name="Nagy L.G."/>
            <person name="Riley R."/>
            <person name="Tritt A."/>
            <person name="Adam C."/>
            <person name="Daum C."/>
            <person name="Floudas D."/>
            <person name="Sun H."/>
            <person name="Yadav J.S."/>
            <person name="Pangilinan J."/>
            <person name="Larsson K.H."/>
            <person name="Matsuura K."/>
            <person name="Barry K."/>
            <person name="Labutti K."/>
            <person name="Kuo R."/>
            <person name="Ohm R.A."/>
            <person name="Bhattacharya S.S."/>
            <person name="Shirouzu T."/>
            <person name="Yoshinaga Y."/>
            <person name="Martin F.M."/>
            <person name="Grigoriev I.V."/>
            <person name="Hibbett D.S."/>
        </authorList>
    </citation>
    <scope>NUCLEOTIDE SEQUENCE [LARGE SCALE GENOMIC DNA]</scope>
    <source>
        <strain evidence="1 2">HHB9708</strain>
    </source>
</reference>
<dbReference type="InterPro" id="IPR043519">
    <property type="entry name" value="NT_sf"/>
</dbReference>
<evidence type="ECO:0000313" key="2">
    <source>
        <dbReference type="Proteomes" id="UP000076722"/>
    </source>
</evidence>
<evidence type="ECO:0000313" key="1">
    <source>
        <dbReference type="EMBL" id="KZS91855.1"/>
    </source>
</evidence>
<sequence>MEGIPKELLDEAAMALARVLSGSGIGYAMCGGYLAVTLGVEDRETQDIDCIVQSPFKKVVRAFAASSENFTVPSGLASDVLRVTFRSKSGIDVKVELLQAGMFGPVRLTPFNTMSINGIVFLSPTEYVRTKVKAWTSRKYGRDVWDVLWVLRNFEDLDIDRINPDDGLDEMAEEHSDIRQVWFDIRDAVYESTGSEGGEDS</sequence>
<dbReference type="Proteomes" id="UP000076722">
    <property type="component" value="Unassembled WGS sequence"/>
</dbReference>
<protein>
    <recommendedName>
        <fullName evidence="3">Nucleotidyl transferase</fullName>
    </recommendedName>
</protein>
<dbReference type="STRING" id="1314777.A0A164SVS0"/>
<gene>
    <name evidence="1" type="ORF">SISNIDRAFT_467437</name>
</gene>
<dbReference type="InterPro" id="IPR014942">
    <property type="entry name" value="AbiEii"/>
</dbReference>
<dbReference type="Pfam" id="PF08843">
    <property type="entry name" value="AbiEii"/>
    <property type="match status" value="1"/>
</dbReference>
<name>A0A164SVS0_9AGAM</name>
<dbReference type="Gene3D" id="3.30.460.40">
    <property type="match status" value="1"/>
</dbReference>